<dbReference type="CDD" id="cd03278">
    <property type="entry name" value="ABC_SMC_barmotin"/>
    <property type="match status" value="2"/>
</dbReference>
<evidence type="ECO:0000256" key="2">
    <source>
        <dbReference type="ARBA" id="ARBA00022741"/>
    </source>
</evidence>
<dbReference type="SMART" id="SM00968">
    <property type="entry name" value="SMC_hinge"/>
    <property type="match status" value="1"/>
</dbReference>
<dbReference type="InterPro" id="IPR010935">
    <property type="entry name" value="SMC_hinge"/>
</dbReference>
<sequence length="1191" mass="134059">MPLKSLMINGFKSFADKTIIEFTTGITGIVGPNGSGKSNITEAIRWVMGEQSAKSLRGSHMPDIIFAGSALRPALNRAEVTLVFDNRDHSLKTDQATVEISRRLFRDGTSDFRLNHRSCRLRDISDLFLDSGLGKEAFAIISQGRVEEVFNSKPEDRRTIIEEAAGVFKFKQQKKQAESELAVTNENLNRIADIVSELAGRVEPLCKQASRAKDYQRQKASFDELNQQILALELADLHQQQNQQIQRQHELNEISQKIDQQTQTVSQQLTTARENSEAINQKIEAHQDQLVEQTRQQESLNGQISLSQERATYHQTNSESLQKQLAENEAASATQVDVITQTKAKLVTAQTENDQLTAQLSQLQTQQGENQEDLAQQVNDLRADYIEQLQKQTTIRNEIVFGQDNLNKLTAQQQQAEEDLTKLQMQKQALQATVRQLREVDQQQAEQQQAQQQQLTKLDQQLAEVRQTITDKEQSWYQQLEQFQQQKARYQSLEELTADHSGFYQGVRAVLNSKNKLSGLIGAVADLLRVPAKLQFAIEQVLGSQLQQVICEDTQSAEQAISFLKAQRLGRATFLPLTTIRPHYLDRGLLQTAQQSAGFEGVAAELIQYDPKLKNVIDHLLGNILVVDQLSEATQLAKAIHYQTRIVTLDGDILTPGGAMTGGKTKQQRNGLLSRQQELTQLKATIKQQQGELNTLQATISASKEQSTQLSGQRIALEQKLQASAKSANVAKQYVTEQEQNLQRLEQQIKIEQLTQERHQSECVELQQQLRDKSTEQQTIAAKIDAQKETIAHTQERLTNFTAQQETLTGQVSELKTKFAVAQASLANVVEEQQRQETELKNLQQQHSELQESLRELTANQQQTQLSAHQVAEQLQKLTATISALKAKLAQYKQERQALADQIEALEPQTQRQYQLQKQTAREQEEVAVALNSLKLEMNTRLTTLREDYQLSFEAAYQNLAADHQSLDELNSALKLVRMTLRDIGHVNLDAIAEFDEVNERYEFLSKQQDDLITARTELLKTMGNMDQEVSQRFSTTFTAVNQAFTDIFPKMFGGGQAKLELTDPGNWLTTGIEINAQPPGKKLQSLSLLSGGERALTAITLLFAILKVKPAPFSILDEVEASLDDANVDRFANYLRHYEDQTQFIVITHRKGTMMQVDRLYGVTMQESGVSKIISVSLTDVEGEQLVSGN</sequence>
<dbReference type="InterPro" id="IPR036277">
    <property type="entry name" value="SMC_hinge_sf"/>
</dbReference>
<protein>
    <recommendedName>
        <fullName evidence="6">Chromosome partition protein Smc</fullName>
    </recommendedName>
</protein>
<comment type="domain">
    <text evidence="6">Contains large globular domains required for ATP hydrolysis at each terminus and a third globular domain forming a flexible hinge near the middle of the molecule. These domains are separated by coiled-coil structures.</text>
</comment>
<dbReference type="PANTHER" id="PTHR43977">
    <property type="entry name" value="STRUCTURAL MAINTENANCE OF CHROMOSOMES PROTEIN 3"/>
    <property type="match status" value="1"/>
</dbReference>
<keyword evidence="9" id="KW-1185">Reference proteome</keyword>
<evidence type="ECO:0000313" key="8">
    <source>
        <dbReference type="EMBL" id="MFD1465533.1"/>
    </source>
</evidence>
<evidence type="ECO:0000256" key="6">
    <source>
        <dbReference type="HAMAP-Rule" id="MF_01894"/>
    </source>
</evidence>
<feature type="domain" description="SMC hinge" evidence="7">
    <location>
        <begin position="518"/>
        <end position="637"/>
    </location>
</feature>
<feature type="coiled-coil region" evidence="6">
    <location>
        <begin position="826"/>
        <end position="909"/>
    </location>
</feature>
<dbReference type="InterPro" id="IPR024704">
    <property type="entry name" value="SMC"/>
</dbReference>
<evidence type="ECO:0000256" key="3">
    <source>
        <dbReference type="ARBA" id="ARBA00022840"/>
    </source>
</evidence>
<comment type="function">
    <text evidence="6">Required for chromosome condensation and partitioning.</text>
</comment>
<proteinExistence type="inferred from homology"/>
<dbReference type="Gene3D" id="3.30.70.1620">
    <property type="match status" value="1"/>
</dbReference>
<evidence type="ECO:0000256" key="4">
    <source>
        <dbReference type="ARBA" id="ARBA00023054"/>
    </source>
</evidence>
<feature type="coiled-coil region" evidence="6">
    <location>
        <begin position="269"/>
        <end position="303"/>
    </location>
</feature>
<dbReference type="Gene3D" id="1.20.1060.20">
    <property type="match status" value="1"/>
</dbReference>
<evidence type="ECO:0000259" key="7">
    <source>
        <dbReference type="SMART" id="SM00968"/>
    </source>
</evidence>
<dbReference type="HAMAP" id="MF_01894">
    <property type="entry name" value="Smc_prok"/>
    <property type="match status" value="1"/>
</dbReference>
<reference evidence="9" key="1">
    <citation type="journal article" date="2019" name="Int. J. Syst. Evol. Microbiol.">
        <title>The Global Catalogue of Microorganisms (GCM) 10K type strain sequencing project: providing services to taxonomists for standard genome sequencing and annotation.</title>
        <authorList>
            <consortium name="The Broad Institute Genomics Platform"/>
            <consortium name="The Broad Institute Genome Sequencing Center for Infectious Disease"/>
            <person name="Wu L."/>
            <person name="Ma J."/>
        </authorList>
    </citation>
    <scope>NUCLEOTIDE SEQUENCE [LARGE SCALE GENOMIC DNA]</scope>
    <source>
        <strain evidence="9">CCM 8951</strain>
    </source>
</reference>
<dbReference type="SUPFAM" id="SSF75553">
    <property type="entry name" value="Smc hinge domain"/>
    <property type="match status" value="1"/>
</dbReference>
<evidence type="ECO:0000313" key="9">
    <source>
        <dbReference type="Proteomes" id="UP001597244"/>
    </source>
</evidence>
<dbReference type="NCBIfam" id="TIGR02168">
    <property type="entry name" value="SMC_prok_B"/>
    <property type="match status" value="1"/>
</dbReference>
<keyword evidence="3 6" id="KW-0067">ATP-binding</keyword>
<comment type="subunit">
    <text evidence="6">Homodimer.</text>
</comment>
<dbReference type="Gene3D" id="3.40.50.300">
    <property type="entry name" value="P-loop containing nucleotide triphosphate hydrolases"/>
    <property type="match status" value="2"/>
</dbReference>
<dbReference type="InterPro" id="IPR003395">
    <property type="entry name" value="RecF/RecN/SMC_N"/>
</dbReference>
<evidence type="ECO:0000256" key="1">
    <source>
        <dbReference type="ARBA" id="ARBA00022490"/>
    </source>
</evidence>
<keyword evidence="5 6" id="KW-0238">DNA-binding</keyword>
<dbReference type="EMBL" id="JBHTOF010000034">
    <property type="protein sequence ID" value="MFD1465533.1"/>
    <property type="molecule type" value="Genomic_DNA"/>
</dbReference>
<comment type="caution">
    <text evidence="8">The sequence shown here is derived from an EMBL/GenBank/DDBJ whole genome shotgun (WGS) entry which is preliminary data.</text>
</comment>
<feature type="coiled-coil region" evidence="6">
    <location>
        <begin position="679"/>
        <end position="776"/>
    </location>
</feature>
<dbReference type="RefSeq" id="WP_125576546.1">
    <property type="nucleotide sequence ID" value="NZ_JBHTOF010000034.1"/>
</dbReference>
<dbReference type="InterPro" id="IPR027417">
    <property type="entry name" value="P-loop_NTPase"/>
</dbReference>
<organism evidence="8 9">
    <name type="scientific">Lapidilactobacillus mulanensis</name>
    <dbReference type="NCBI Taxonomy" id="2485999"/>
    <lineage>
        <taxon>Bacteria</taxon>
        <taxon>Bacillati</taxon>
        <taxon>Bacillota</taxon>
        <taxon>Bacilli</taxon>
        <taxon>Lactobacillales</taxon>
        <taxon>Lactobacillaceae</taxon>
        <taxon>Lapidilactobacillus</taxon>
    </lineage>
</organism>
<feature type="binding site" evidence="6">
    <location>
        <begin position="32"/>
        <end position="39"/>
    </location>
    <ligand>
        <name>ATP</name>
        <dbReference type="ChEBI" id="CHEBI:30616"/>
    </ligand>
</feature>
<name>A0ABW4DNQ1_9LACO</name>
<gene>
    <name evidence="6 8" type="primary">smc</name>
    <name evidence="8" type="ORF">ACFQ4L_05420</name>
</gene>
<dbReference type="SUPFAM" id="SSF52540">
    <property type="entry name" value="P-loop containing nucleoside triphosphate hydrolases"/>
    <property type="match status" value="1"/>
</dbReference>
<evidence type="ECO:0000256" key="5">
    <source>
        <dbReference type="ARBA" id="ARBA00023125"/>
    </source>
</evidence>
<feature type="coiled-coil region" evidence="6">
    <location>
        <begin position="167"/>
        <end position="235"/>
    </location>
</feature>
<dbReference type="PIRSF" id="PIRSF005719">
    <property type="entry name" value="SMC"/>
    <property type="match status" value="1"/>
</dbReference>
<dbReference type="Proteomes" id="UP001597244">
    <property type="component" value="Unassembled WGS sequence"/>
</dbReference>
<keyword evidence="4 6" id="KW-0175">Coiled coil</keyword>
<dbReference type="InterPro" id="IPR011890">
    <property type="entry name" value="SMC_prok"/>
</dbReference>
<feature type="coiled-coil region" evidence="6">
    <location>
        <begin position="399"/>
        <end position="475"/>
    </location>
</feature>
<accession>A0ABW4DNQ1</accession>
<keyword evidence="1 6" id="KW-0963">Cytoplasm</keyword>
<dbReference type="Pfam" id="PF02463">
    <property type="entry name" value="SMC_N"/>
    <property type="match status" value="1"/>
</dbReference>
<dbReference type="Pfam" id="PF06470">
    <property type="entry name" value="SMC_hinge"/>
    <property type="match status" value="1"/>
</dbReference>
<comment type="subcellular location">
    <subcellularLocation>
        <location evidence="6">Cytoplasm</location>
    </subcellularLocation>
</comment>
<comment type="similarity">
    <text evidence="6">Belongs to the SMC family.</text>
</comment>
<keyword evidence="2 6" id="KW-0547">Nucleotide-binding</keyword>
<feature type="coiled-coil region" evidence="6">
    <location>
        <begin position="339"/>
        <end position="366"/>
    </location>
</feature>